<accession>A0A841RES1</accession>
<reference evidence="1 2" key="1">
    <citation type="submission" date="2020-08" db="EMBL/GenBank/DDBJ databases">
        <title>Genomic Encyclopedia of Type Strains, Phase IV (KMG-IV): sequencing the most valuable type-strain genomes for metagenomic binning, comparative biology and taxonomic classification.</title>
        <authorList>
            <person name="Goeker M."/>
        </authorList>
    </citation>
    <scope>NUCLEOTIDE SEQUENCE [LARGE SCALE GENOMIC DNA]</scope>
    <source>
        <strain evidence="1 2">DSM 11805</strain>
    </source>
</reference>
<sequence>MKVQGDSLVHHSPFLPSEMTLQKTIEEIKKSPTLNYQNVKPGEEVHVKETATLDELTKDADIIAQIIPSHFVHENKYTTLAEVKVLEQYKGKLTSDTKLFLPSSVKLDEEYIVYLQEKGNITIVASKSGSLINKNNSEQWNEAKTLIDKMNN</sequence>
<proteinExistence type="predicted"/>
<dbReference type="AlphaFoldDB" id="A0A841RES1"/>
<evidence type="ECO:0000313" key="1">
    <source>
        <dbReference type="EMBL" id="MBB6512530.1"/>
    </source>
</evidence>
<dbReference type="Proteomes" id="UP000572212">
    <property type="component" value="Unassembled WGS sequence"/>
</dbReference>
<gene>
    <name evidence="1" type="ORF">GGQ92_001313</name>
</gene>
<protein>
    <submittedName>
        <fullName evidence="1">Uncharacterized protein</fullName>
    </submittedName>
</protein>
<keyword evidence="2" id="KW-1185">Reference proteome</keyword>
<comment type="caution">
    <text evidence="1">The sequence shown here is derived from an EMBL/GenBank/DDBJ whole genome shotgun (WGS) entry which is preliminary data.</text>
</comment>
<evidence type="ECO:0000313" key="2">
    <source>
        <dbReference type="Proteomes" id="UP000572212"/>
    </source>
</evidence>
<dbReference type="RefSeq" id="WP_184245888.1">
    <property type="nucleotide sequence ID" value="NZ_BAAACU010000058.1"/>
</dbReference>
<dbReference type="EMBL" id="JACHON010000003">
    <property type="protein sequence ID" value="MBB6512530.1"/>
    <property type="molecule type" value="Genomic_DNA"/>
</dbReference>
<name>A0A841RES1_9BACI</name>
<organism evidence="1 2">
    <name type="scientific">Gracilibacillus halotolerans</name>
    <dbReference type="NCBI Taxonomy" id="74386"/>
    <lineage>
        <taxon>Bacteria</taxon>
        <taxon>Bacillati</taxon>
        <taxon>Bacillota</taxon>
        <taxon>Bacilli</taxon>
        <taxon>Bacillales</taxon>
        <taxon>Bacillaceae</taxon>
        <taxon>Gracilibacillus</taxon>
    </lineage>
</organism>